<evidence type="ECO:0000313" key="4">
    <source>
        <dbReference type="EMBL" id="RGD61323.1"/>
    </source>
</evidence>
<dbReference type="InterPro" id="IPR006059">
    <property type="entry name" value="SBP"/>
</dbReference>
<dbReference type="Gene3D" id="3.40.190.10">
    <property type="entry name" value="Periplasmic binding protein-like II"/>
    <property type="match status" value="2"/>
</dbReference>
<dbReference type="Pfam" id="PF13416">
    <property type="entry name" value="SBP_bac_8"/>
    <property type="match status" value="1"/>
</dbReference>
<dbReference type="GO" id="GO:0015768">
    <property type="term" value="P:maltose transport"/>
    <property type="evidence" value="ECO:0007669"/>
    <property type="project" value="TreeGrafter"/>
</dbReference>
<gene>
    <name evidence="4" type="ORF">DR950_29355</name>
</gene>
<dbReference type="EMBL" id="QVIG01000001">
    <property type="protein sequence ID" value="RGD61323.1"/>
    <property type="molecule type" value="Genomic_DNA"/>
</dbReference>
<proteinExistence type="inferred from homology"/>
<dbReference type="PANTHER" id="PTHR30061">
    <property type="entry name" value="MALTOSE-BINDING PERIPLASMIC PROTEIN"/>
    <property type="match status" value="1"/>
</dbReference>
<evidence type="ECO:0000256" key="2">
    <source>
        <dbReference type="ARBA" id="ARBA00022448"/>
    </source>
</evidence>
<comment type="similarity">
    <text evidence="1">Belongs to the bacterial solute-binding protein 1 family.</text>
</comment>
<dbReference type="GO" id="GO:0042956">
    <property type="term" value="P:maltodextrin transmembrane transport"/>
    <property type="evidence" value="ECO:0007669"/>
    <property type="project" value="TreeGrafter"/>
</dbReference>
<accession>A0A372ZZN3</accession>
<dbReference type="PANTHER" id="PTHR30061:SF50">
    <property type="entry name" value="MALTOSE_MALTODEXTRIN-BINDING PERIPLASMIC PROTEIN"/>
    <property type="match status" value="1"/>
</dbReference>
<name>A0A372ZZN3_9ACTN</name>
<keyword evidence="2" id="KW-0813">Transport</keyword>
<keyword evidence="5" id="KW-1185">Reference proteome</keyword>
<protein>
    <submittedName>
        <fullName evidence="4">Extracellular solute-binding protein</fullName>
    </submittedName>
</protein>
<dbReference type="GO" id="GO:0055052">
    <property type="term" value="C:ATP-binding cassette (ABC) transporter complex, substrate-binding subunit-containing"/>
    <property type="evidence" value="ECO:0007669"/>
    <property type="project" value="TreeGrafter"/>
</dbReference>
<organism evidence="4 5">
    <name type="scientific">Kitasatospora xanthocidica</name>
    <dbReference type="NCBI Taxonomy" id="83382"/>
    <lineage>
        <taxon>Bacteria</taxon>
        <taxon>Bacillati</taxon>
        <taxon>Actinomycetota</taxon>
        <taxon>Actinomycetes</taxon>
        <taxon>Kitasatosporales</taxon>
        <taxon>Streptomycetaceae</taxon>
        <taxon>Kitasatospora</taxon>
    </lineage>
</organism>
<reference evidence="4 5" key="1">
    <citation type="submission" date="2018-08" db="EMBL/GenBank/DDBJ databases">
        <title>Diversity &amp; Physiological Properties of Lignin-Decomposing Actinobacteria from Soil.</title>
        <authorList>
            <person name="Roh S.G."/>
            <person name="Kim S.B."/>
        </authorList>
    </citation>
    <scope>NUCLEOTIDE SEQUENCE [LARGE SCALE GENOMIC DNA]</scope>
    <source>
        <strain evidence="4 5">MMS17-GH009</strain>
    </source>
</reference>
<dbReference type="GO" id="GO:1901982">
    <property type="term" value="F:maltose binding"/>
    <property type="evidence" value="ECO:0007669"/>
    <property type="project" value="TreeGrafter"/>
</dbReference>
<dbReference type="AlphaFoldDB" id="A0A372ZZN3"/>
<dbReference type="SUPFAM" id="SSF53850">
    <property type="entry name" value="Periplasmic binding protein-like II"/>
    <property type="match status" value="1"/>
</dbReference>
<dbReference type="Proteomes" id="UP000263377">
    <property type="component" value="Unassembled WGS sequence"/>
</dbReference>
<evidence type="ECO:0000256" key="1">
    <source>
        <dbReference type="ARBA" id="ARBA00008520"/>
    </source>
</evidence>
<evidence type="ECO:0000313" key="5">
    <source>
        <dbReference type="Proteomes" id="UP000263377"/>
    </source>
</evidence>
<evidence type="ECO:0000256" key="3">
    <source>
        <dbReference type="ARBA" id="ARBA00022729"/>
    </source>
</evidence>
<comment type="caution">
    <text evidence="4">The sequence shown here is derived from an EMBL/GenBank/DDBJ whole genome shotgun (WGS) entry which is preliminary data.</text>
</comment>
<keyword evidence="3" id="KW-0732">Signal</keyword>
<sequence>MWYRPSPKLFAAPCPDSPPRAPITLPAGTTALHPSEDGVKKRQLISTLGTLALAVGLTACSSTAKPSGDAGAAGSADPKAAGGTVTVWLMDDAQKNWPDLVQRVNDEFAAKYPNVTLKLAYQGWADKLAKLDKAIADGSAPDVVELGNTETMKYVLSGALAPVDRGTFDNSDSWIKALANTCTYQDKLWCVPYYAGSRVAIYNSTAFQQATGSADFPKTEAELLAALDKVADRNKADKTFSPLYLPGPYWYAAMSYVAAYGGGIAKFDGSGNWHGTLHDPKSQQGISHFVDLVRKYNKGDLAVNEQNQFESMARGHAASFYGNGYEAASVTAPVTGDPSLKDAVKVATMPGPDGKPLPTFIGGSDLAVTAKSQQVALATDWIRMFTSTKSEQALADKDILPNNLTQLNPLKSKPSTAAAANAVPDAWFTPLAPGWGAVEKQKIIPDMLTSILKGKSVDQATKEADAAIDQLINKAS</sequence>